<dbReference type="Pfam" id="PF00990">
    <property type="entry name" value="GGDEF"/>
    <property type="match status" value="1"/>
</dbReference>
<dbReference type="PROSITE" id="PS50887">
    <property type="entry name" value="GGDEF"/>
    <property type="match status" value="1"/>
</dbReference>
<dbReference type="Pfam" id="PF01590">
    <property type="entry name" value="GAF"/>
    <property type="match status" value="1"/>
</dbReference>
<dbReference type="Gene3D" id="3.30.70.270">
    <property type="match status" value="1"/>
</dbReference>
<dbReference type="PANTHER" id="PTHR43102">
    <property type="entry name" value="SLR1143 PROTEIN"/>
    <property type="match status" value="1"/>
</dbReference>
<evidence type="ECO:0000313" key="3">
    <source>
        <dbReference type="Proteomes" id="UP000005953"/>
    </source>
</evidence>
<dbReference type="Gene3D" id="3.30.450.40">
    <property type="match status" value="1"/>
</dbReference>
<accession>A4B9Q6</accession>
<dbReference type="STRING" id="314283.MED297_20757"/>
<dbReference type="PANTHER" id="PTHR43102:SF2">
    <property type="entry name" value="GAF DOMAIN-CONTAINING PROTEIN"/>
    <property type="match status" value="1"/>
</dbReference>
<comment type="caution">
    <text evidence="2">The sequence shown here is derived from an EMBL/GenBank/DDBJ whole genome shotgun (WGS) entry which is preliminary data.</text>
</comment>
<evidence type="ECO:0000313" key="2">
    <source>
        <dbReference type="EMBL" id="EAR11357.1"/>
    </source>
</evidence>
<dbReference type="SMART" id="SM00267">
    <property type="entry name" value="GGDEF"/>
    <property type="match status" value="1"/>
</dbReference>
<dbReference type="RefSeq" id="WP_008044963.1">
    <property type="nucleotide sequence ID" value="NZ_CH724151.1"/>
</dbReference>
<dbReference type="SMART" id="SM00065">
    <property type="entry name" value="GAF"/>
    <property type="match status" value="1"/>
</dbReference>
<dbReference type="SUPFAM" id="SSF55073">
    <property type="entry name" value="Nucleotide cyclase"/>
    <property type="match status" value="1"/>
</dbReference>
<dbReference type="InterPro" id="IPR003018">
    <property type="entry name" value="GAF"/>
</dbReference>
<dbReference type="OrthoDB" id="9812260at2"/>
<dbReference type="InterPro" id="IPR029016">
    <property type="entry name" value="GAF-like_dom_sf"/>
</dbReference>
<reference evidence="2 3" key="1">
    <citation type="submission" date="2006-02" db="EMBL/GenBank/DDBJ databases">
        <authorList>
            <person name="Pinhassi J."/>
            <person name="Pedros-Alio C."/>
            <person name="Ferriera S."/>
            <person name="Johnson J."/>
            <person name="Kravitz S."/>
            <person name="Halpern A."/>
            <person name="Remington K."/>
            <person name="Beeson K."/>
            <person name="Tran B."/>
            <person name="Rogers Y.-H."/>
            <person name="Friedman R."/>
            <person name="Venter J.C."/>
        </authorList>
    </citation>
    <scope>NUCLEOTIDE SEQUENCE [LARGE SCALE GENOMIC DNA]</scope>
    <source>
        <strain evidence="2 3">MED297</strain>
    </source>
</reference>
<name>A4B9Q6_9GAMM</name>
<organism evidence="2 3">
    <name type="scientific">Reinekea blandensis MED297</name>
    <dbReference type="NCBI Taxonomy" id="314283"/>
    <lineage>
        <taxon>Bacteria</taxon>
        <taxon>Pseudomonadati</taxon>
        <taxon>Pseudomonadota</taxon>
        <taxon>Gammaproteobacteria</taxon>
        <taxon>Oceanospirillales</taxon>
        <taxon>Saccharospirillaceae</taxon>
        <taxon>Reinekea</taxon>
    </lineage>
</organism>
<dbReference type="InterPro" id="IPR029787">
    <property type="entry name" value="Nucleotide_cyclase"/>
</dbReference>
<dbReference type="Proteomes" id="UP000005953">
    <property type="component" value="Unassembled WGS sequence"/>
</dbReference>
<sequence length="320" mass="36471">MQRPPVPKNEIERLTALRALNLLDSEPEERFDRLTRMAKRMFEVPIALFTLVDENRQWFKSCFGVDLKETDREISFCGHAINGHDTFIVENTLKDARFHDNPLVEGEPGIRFYAGTPVKTRDGYSIGTLCVMDRVARVFHPEDQAMLEDLARLLEAEIHAVEMATIDDLTGISNRRGFYMVAEHSLSLAHRQKTSATLAIIDLNDFKPINDTHGHLEGDQALKRFAGLLKDFFRDSDLVARIGGDEFAVLMLNTDRGFARSVLDRFSQEVHKLNAAIDKPYGFSYSVGLGVFDPLYPKTIRQLVECADREMYSQKQDSER</sequence>
<dbReference type="HOGENOM" id="CLU_000445_11_32_6"/>
<protein>
    <submittedName>
        <fullName evidence="2">Diguanylate cyclase, putative</fullName>
    </submittedName>
</protein>
<proteinExistence type="predicted"/>
<feature type="domain" description="GGDEF" evidence="1">
    <location>
        <begin position="194"/>
        <end position="320"/>
    </location>
</feature>
<dbReference type="NCBIfam" id="TIGR00254">
    <property type="entry name" value="GGDEF"/>
    <property type="match status" value="1"/>
</dbReference>
<dbReference type="InterPro" id="IPR000160">
    <property type="entry name" value="GGDEF_dom"/>
</dbReference>
<evidence type="ECO:0000259" key="1">
    <source>
        <dbReference type="PROSITE" id="PS50887"/>
    </source>
</evidence>
<dbReference type="SUPFAM" id="SSF55781">
    <property type="entry name" value="GAF domain-like"/>
    <property type="match status" value="1"/>
</dbReference>
<dbReference type="InterPro" id="IPR043128">
    <property type="entry name" value="Rev_trsase/Diguanyl_cyclase"/>
</dbReference>
<dbReference type="EMBL" id="AAOE01000001">
    <property type="protein sequence ID" value="EAR11357.1"/>
    <property type="molecule type" value="Genomic_DNA"/>
</dbReference>
<dbReference type="AlphaFoldDB" id="A4B9Q6"/>
<dbReference type="CDD" id="cd01949">
    <property type="entry name" value="GGDEF"/>
    <property type="match status" value="1"/>
</dbReference>
<gene>
    <name evidence="2" type="ORF">MED297_20757</name>
</gene>
<keyword evidence="3" id="KW-1185">Reference proteome</keyword>